<dbReference type="SMART" id="SM00267">
    <property type="entry name" value="GGDEF"/>
    <property type="match status" value="2"/>
</dbReference>
<evidence type="ECO:0000313" key="4">
    <source>
        <dbReference type="EMBL" id="QCT71836.1"/>
    </source>
</evidence>
<dbReference type="Gene3D" id="3.30.450.40">
    <property type="match status" value="1"/>
</dbReference>
<evidence type="ECO:0000259" key="1">
    <source>
        <dbReference type="PROSITE" id="PS50113"/>
    </source>
</evidence>
<dbReference type="SUPFAM" id="SSF55073">
    <property type="entry name" value="Nucleotide cyclase"/>
    <property type="match status" value="2"/>
</dbReference>
<dbReference type="KEGG" id="emt:CPZ25_011015"/>
<dbReference type="InterPro" id="IPR035965">
    <property type="entry name" value="PAS-like_dom_sf"/>
</dbReference>
<dbReference type="SUPFAM" id="SSF55781">
    <property type="entry name" value="GAF domain-like"/>
    <property type="match status" value="1"/>
</dbReference>
<feature type="domain" description="PAC" evidence="1">
    <location>
        <begin position="87"/>
        <end position="142"/>
    </location>
</feature>
<dbReference type="SMART" id="SM00052">
    <property type="entry name" value="EAL"/>
    <property type="match status" value="1"/>
</dbReference>
<organism evidence="4 5">
    <name type="scientific">Eubacterium maltosivorans</name>
    <dbReference type="NCBI Taxonomy" id="2041044"/>
    <lineage>
        <taxon>Bacteria</taxon>
        <taxon>Bacillati</taxon>
        <taxon>Bacillota</taxon>
        <taxon>Clostridia</taxon>
        <taxon>Eubacteriales</taxon>
        <taxon>Eubacteriaceae</taxon>
        <taxon>Eubacterium</taxon>
    </lineage>
</organism>
<dbReference type="Proteomes" id="UP000218387">
    <property type="component" value="Chromosome"/>
</dbReference>
<dbReference type="PANTHER" id="PTHR44757:SF2">
    <property type="entry name" value="BIOFILM ARCHITECTURE MAINTENANCE PROTEIN MBAA"/>
    <property type="match status" value="1"/>
</dbReference>
<dbReference type="RefSeq" id="WP_096918604.1">
    <property type="nucleotide sequence ID" value="NZ_CP029487.1"/>
</dbReference>
<dbReference type="AlphaFoldDB" id="A0A4V1GM28"/>
<dbReference type="InterPro" id="IPR000700">
    <property type="entry name" value="PAS-assoc_C"/>
</dbReference>
<dbReference type="SUPFAM" id="SSF55785">
    <property type="entry name" value="PYP-like sensor domain (PAS domain)"/>
    <property type="match status" value="1"/>
</dbReference>
<accession>A0A4V1GM28</accession>
<protein>
    <submittedName>
        <fullName evidence="4">GGDEF domain-containing protein</fullName>
    </submittedName>
</protein>
<keyword evidence="5" id="KW-1185">Reference proteome</keyword>
<dbReference type="NCBIfam" id="TIGR00254">
    <property type="entry name" value="GGDEF"/>
    <property type="match status" value="2"/>
</dbReference>
<feature type="domain" description="GGDEF" evidence="3">
    <location>
        <begin position="643"/>
        <end position="775"/>
    </location>
</feature>
<dbReference type="PROSITE" id="PS50113">
    <property type="entry name" value="PAC"/>
    <property type="match status" value="1"/>
</dbReference>
<dbReference type="PANTHER" id="PTHR44757">
    <property type="entry name" value="DIGUANYLATE CYCLASE DGCP"/>
    <property type="match status" value="1"/>
</dbReference>
<dbReference type="SUPFAM" id="SSF141868">
    <property type="entry name" value="EAL domain-like"/>
    <property type="match status" value="1"/>
</dbReference>
<dbReference type="CDD" id="cd01948">
    <property type="entry name" value="EAL"/>
    <property type="match status" value="1"/>
</dbReference>
<evidence type="ECO:0000259" key="3">
    <source>
        <dbReference type="PROSITE" id="PS50887"/>
    </source>
</evidence>
<dbReference type="SMART" id="SM00086">
    <property type="entry name" value="PAC"/>
    <property type="match status" value="1"/>
</dbReference>
<dbReference type="InterPro" id="IPR029016">
    <property type="entry name" value="GAF-like_dom_sf"/>
</dbReference>
<dbReference type="InterPro" id="IPR000160">
    <property type="entry name" value="GGDEF_dom"/>
</dbReference>
<dbReference type="CDD" id="cd01949">
    <property type="entry name" value="GGDEF"/>
    <property type="match status" value="1"/>
</dbReference>
<feature type="domain" description="EAL" evidence="2">
    <location>
        <begin position="784"/>
        <end position="1038"/>
    </location>
</feature>
<dbReference type="Pfam" id="PF00563">
    <property type="entry name" value="EAL"/>
    <property type="match status" value="1"/>
</dbReference>
<feature type="domain" description="GGDEF" evidence="3">
    <location>
        <begin position="173"/>
        <end position="305"/>
    </location>
</feature>
<dbReference type="Gene3D" id="3.30.70.270">
    <property type="match status" value="2"/>
</dbReference>
<dbReference type="InterPro" id="IPR001633">
    <property type="entry name" value="EAL_dom"/>
</dbReference>
<dbReference type="InterPro" id="IPR001610">
    <property type="entry name" value="PAC"/>
</dbReference>
<name>A0A4V1GM28_EUBML</name>
<evidence type="ECO:0000259" key="2">
    <source>
        <dbReference type="PROSITE" id="PS50883"/>
    </source>
</evidence>
<dbReference type="Gene3D" id="3.30.450.20">
    <property type="entry name" value="PAS domain"/>
    <property type="match status" value="1"/>
</dbReference>
<dbReference type="Pfam" id="PF00990">
    <property type="entry name" value="GGDEF"/>
    <property type="match status" value="2"/>
</dbReference>
<proteinExistence type="predicted"/>
<dbReference type="InterPro" id="IPR029787">
    <property type="entry name" value="Nucleotide_cyclase"/>
</dbReference>
<reference evidence="4 5" key="1">
    <citation type="submission" date="2018-05" db="EMBL/GenBank/DDBJ databases">
        <title>Genome comparison of Eubacterium sp.</title>
        <authorList>
            <person name="Feng Y."/>
            <person name="Sanchez-Andrea I."/>
            <person name="Stams A.J.M."/>
            <person name="De Vos W.M."/>
        </authorList>
    </citation>
    <scope>NUCLEOTIDE SEQUENCE [LARGE SCALE GENOMIC DNA]</scope>
    <source>
        <strain evidence="4 5">YI</strain>
    </source>
</reference>
<dbReference type="EMBL" id="CP029487">
    <property type="protein sequence ID" value="QCT71836.1"/>
    <property type="molecule type" value="Genomic_DNA"/>
</dbReference>
<dbReference type="PROSITE" id="PS50887">
    <property type="entry name" value="GGDEF"/>
    <property type="match status" value="2"/>
</dbReference>
<evidence type="ECO:0000313" key="5">
    <source>
        <dbReference type="Proteomes" id="UP000218387"/>
    </source>
</evidence>
<dbReference type="PROSITE" id="PS50883">
    <property type="entry name" value="EAL"/>
    <property type="match status" value="1"/>
</dbReference>
<dbReference type="InterPro" id="IPR035919">
    <property type="entry name" value="EAL_sf"/>
</dbReference>
<dbReference type="InterPro" id="IPR043128">
    <property type="entry name" value="Rev_trsase/Diguanyl_cyclase"/>
</dbReference>
<dbReference type="InterPro" id="IPR052155">
    <property type="entry name" value="Biofilm_reg_signaling"/>
</dbReference>
<gene>
    <name evidence="4" type="ORF">CPZ25_011015</name>
</gene>
<sequence>MSDEQLSVLEKKIERYGMILETTGDILFEYHINEDRMLFDEAKLENGQYVHYPLVVERYIETLHRGNLVHPDDMEEAIRLVSGFITQDIVIRVTRPDEKSGRYYWTLVRAAAVKDSEGRITETVGIMRDIDEQKRREDRLIEESRRDKLTGLYDKKWTREKITEALAAGAEMDQGAMMLVDIDGFRAVNDNLGHIFGDAVLVETAEKLTAHAAPGDVIGRIGGDEFVVYSPDMPENQIAEWVARIRRIFDHTFEGKSQAYRITCSLGVAVCPKDGQTFEALFQCADQALSMAKMEGRDRWCRYDKKMSGMSYLNGHATNIDGTVFQRKGISAENRVLINIFEILADSKDITSSMTLILGIIGRFIGVERVCVFEEDQEGQGLVNRYSWYSGTAVCPKTERISPEKHRQYSALFDEKGLYTLYTADTLPARERAILRRKGIFSGIYKTLVENGRYLGCIGLSGSQNNRRWSEREKEFVCLVSKIISANLYKNHLQRENAYESQVARAIVDSQSIKSHVVNPETYELLFVSASLKAERPGARVGSLCYQAIMGLDAPCPFCQIKELSREKPDLNWQRYVSGWNRWFNFQCHSLQWRSTGDAALVAMDDISNFVDNILYVDKLTGISTFSRFELDTSEIFDHETGKEYAMVTFDIDEFRYINELHGYSMGNQLLRYISGGLVGAMSGAEVCARVTGDVFVALMEWTGEGLMFKRLKKMVEGINKRLDYVIPGIRLNFQIGVYHARPGERDIGKMMDNADIARKSIKGTRKTGIAFYNKSMGEKILKTRQIEARMERALKDKEFLVYLQPKIDLESGRVVGAEALARWVDDRGNIVLPGEFIPVFESNGFIVELDFYVYEEVFKAHSYRKARGLKSLPISMNMSRFHLKSGNYVERLRALAENYQVDPSLIEVEVTETIFIENSGYVKRLVSELRSGGFKVSIDDFGSGYSSLNLLSEIDVDVLKLDRSLCREENLSPKERVILKNIAAMAKELDLQVLAEGIETTGQAEFLKSIQCDSAQGFLFAKPMPMDEFFRKLDGEW</sequence>
<dbReference type="Gene3D" id="3.20.20.450">
    <property type="entry name" value="EAL domain"/>
    <property type="match status" value="1"/>
</dbReference>